<gene>
    <name evidence="3" type="ORF">JOD45_002118</name>
</gene>
<protein>
    <submittedName>
        <fullName evidence="3">FtsH-binding integral membrane protein</fullName>
    </submittedName>
</protein>
<evidence type="ECO:0000313" key="3">
    <source>
        <dbReference type="EMBL" id="MBM7645893.1"/>
    </source>
</evidence>
<feature type="domain" description="DUF4064" evidence="2">
    <location>
        <begin position="14"/>
        <end position="94"/>
    </location>
</feature>
<dbReference type="RefSeq" id="WP_205003809.1">
    <property type="nucleotide sequence ID" value="NZ_JAFBER010000013.1"/>
</dbReference>
<name>A0ABS2Q124_9BACL</name>
<evidence type="ECO:0000313" key="4">
    <source>
        <dbReference type="Proteomes" id="UP000808914"/>
    </source>
</evidence>
<keyword evidence="4" id="KW-1185">Reference proteome</keyword>
<comment type="caution">
    <text evidence="3">The sequence shown here is derived from an EMBL/GenBank/DDBJ whole genome shotgun (WGS) entry which is preliminary data.</text>
</comment>
<dbReference type="InterPro" id="IPR025273">
    <property type="entry name" value="DUF4064"/>
</dbReference>
<feature type="transmembrane region" description="Helical" evidence="1">
    <location>
        <begin position="20"/>
        <end position="46"/>
    </location>
</feature>
<feature type="transmembrane region" description="Helical" evidence="1">
    <location>
        <begin position="52"/>
        <end position="74"/>
    </location>
</feature>
<reference evidence="3 4" key="1">
    <citation type="submission" date="2021-01" db="EMBL/GenBank/DDBJ databases">
        <title>Genomic Encyclopedia of Type Strains, Phase IV (KMG-IV): sequencing the most valuable type-strain genomes for metagenomic binning, comparative biology and taxonomic classification.</title>
        <authorList>
            <person name="Goeker M."/>
        </authorList>
    </citation>
    <scope>NUCLEOTIDE SEQUENCE [LARGE SCALE GENOMIC DNA]</scope>
    <source>
        <strain evidence="3 4">DSM 28236</strain>
    </source>
</reference>
<dbReference type="Pfam" id="PF13273">
    <property type="entry name" value="DUF4064"/>
    <property type="match status" value="1"/>
</dbReference>
<keyword evidence="1" id="KW-0472">Membrane</keyword>
<dbReference type="EMBL" id="JAFBER010000013">
    <property type="protein sequence ID" value="MBM7645893.1"/>
    <property type="molecule type" value="Genomic_DNA"/>
</dbReference>
<sequence>MATQHSESVKNPTSRVAEMVLGIAGGIFGIIAGLFAIFLEVIAQVVTESEGGFVVLGTACIVVSILAIIFSCIINKSRILFGIIILICGVLNIVFVSYFGILSGILIGISGLLALIRK</sequence>
<proteinExistence type="predicted"/>
<evidence type="ECO:0000259" key="2">
    <source>
        <dbReference type="Pfam" id="PF13273"/>
    </source>
</evidence>
<accession>A0ABS2Q124</accession>
<evidence type="ECO:0000256" key="1">
    <source>
        <dbReference type="SAM" id="Phobius"/>
    </source>
</evidence>
<feature type="transmembrane region" description="Helical" evidence="1">
    <location>
        <begin position="83"/>
        <end position="116"/>
    </location>
</feature>
<dbReference type="Proteomes" id="UP000808914">
    <property type="component" value="Unassembled WGS sequence"/>
</dbReference>
<organism evidence="3 4">
    <name type="scientific">Scopulibacillus daqui</name>
    <dbReference type="NCBI Taxonomy" id="1469162"/>
    <lineage>
        <taxon>Bacteria</taxon>
        <taxon>Bacillati</taxon>
        <taxon>Bacillota</taxon>
        <taxon>Bacilli</taxon>
        <taxon>Bacillales</taxon>
        <taxon>Sporolactobacillaceae</taxon>
        <taxon>Scopulibacillus</taxon>
    </lineage>
</organism>
<keyword evidence="1" id="KW-1133">Transmembrane helix</keyword>
<keyword evidence="1" id="KW-0812">Transmembrane</keyword>